<dbReference type="PANTHER" id="PTHR36575:SF2">
    <property type="entry name" value="CHITIN-BINDING TYPE-4 DOMAIN-CONTAINING PROTEIN-RELATED"/>
    <property type="match status" value="1"/>
</dbReference>
<evidence type="ECO:0000256" key="11">
    <source>
        <dbReference type="SAM" id="SignalP"/>
    </source>
</evidence>
<evidence type="ECO:0000256" key="2">
    <source>
        <dbReference type="ARBA" id="ARBA00022723"/>
    </source>
</evidence>
<dbReference type="RefSeq" id="XP_040709081.1">
    <property type="nucleotide sequence ID" value="XM_040848873.1"/>
</dbReference>
<keyword evidence="8" id="KW-0624">Polysaccharide degradation</keyword>
<evidence type="ECO:0000256" key="9">
    <source>
        <dbReference type="ARBA" id="ARBA00034311"/>
    </source>
</evidence>
<dbReference type="InterPro" id="IPR002044">
    <property type="entry name" value="CBM20"/>
</dbReference>
<dbReference type="SMR" id="A0A1L9U0T5"/>
<dbReference type="AlphaFoldDB" id="A0A1L9U0T5"/>
<dbReference type="GO" id="GO:0000272">
    <property type="term" value="P:polysaccharide catabolic process"/>
    <property type="evidence" value="ECO:0007669"/>
    <property type="project" value="UniProtKB-KW"/>
</dbReference>
<keyword evidence="6" id="KW-0325">Glycoprotein</keyword>
<dbReference type="Pfam" id="PF00686">
    <property type="entry name" value="CBM_20"/>
    <property type="match status" value="1"/>
</dbReference>
<evidence type="ECO:0000256" key="8">
    <source>
        <dbReference type="ARBA" id="ARBA00023326"/>
    </source>
</evidence>
<keyword evidence="4" id="KW-0186">Copper</keyword>
<feature type="signal peptide" evidence="11">
    <location>
        <begin position="1"/>
        <end position="17"/>
    </location>
</feature>
<dbReference type="Pfam" id="PF03067">
    <property type="entry name" value="LPMO_10"/>
    <property type="match status" value="1"/>
</dbReference>
<feature type="chain" id="PRO_5012769991" description="CBM20 domain-containing protein" evidence="11">
    <location>
        <begin position="18"/>
        <end position="389"/>
    </location>
</feature>
<evidence type="ECO:0000256" key="4">
    <source>
        <dbReference type="ARBA" id="ARBA00023008"/>
    </source>
</evidence>
<evidence type="ECO:0000313" key="14">
    <source>
        <dbReference type="Proteomes" id="UP000184356"/>
    </source>
</evidence>
<keyword evidence="14" id="KW-1185">Reference proteome</keyword>
<comment type="similarity">
    <text evidence="9">Belongs to the polysaccharide monooxygenase AA13 family.</text>
</comment>
<dbReference type="Proteomes" id="UP000184356">
    <property type="component" value="Unassembled WGS sequence"/>
</dbReference>
<protein>
    <recommendedName>
        <fullName evidence="12">CBM20 domain-containing protein</fullName>
    </recommendedName>
</protein>
<organism evidence="13 14">
    <name type="scientific">Aspergillus sydowii CBS 593.65</name>
    <dbReference type="NCBI Taxonomy" id="1036612"/>
    <lineage>
        <taxon>Eukaryota</taxon>
        <taxon>Fungi</taxon>
        <taxon>Dikarya</taxon>
        <taxon>Ascomycota</taxon>
        <taxon>Pezizomycotina</taxon>
        <taxon>Eurotiomycetes</taxon>
        <taxon>Eurotiomycetidae</taxon>
        <taxon>Eurotiales</taxon>
        <taxon>Aspergillaceae</taxon>
        <taxon>Aspergillus</taxon>
        <taxon>Aspergillus subgen. Nidulantes</taxon>
    </lineage>
</organism>
<reference evidence="14" key="1">
    <citation type="journal article" date="2017" name="Genome Biol.">
        <title>Comparative genomics reveals high biological diversity and specific adaptations in the industrially and medically important fungal genus Aspergillus.</title>
        <authorList>
            <person name="de Vries R.P."/>
            <person name="Riley R."/>
            <person name="Wiebenga A."/>
            <person name="Aguilar-Osorio G."/>
            <person name="Amillis S."/>
            <person name="Uchima C.A."/>
            <person name="Anderluh G."/>
            <person name="Asadollahi M."/>
            <person name="Askin M."/>
            <person name="Barry K."/>
            <person name="Battaglia E."/>
            <person name="Bayram O."/>
            <person name="Benocci T."/>
            <person name="Braus-Stromeyer S.A."/>
            <person name="Caldana C."/>
            <person name="Canovas D."/>
            <person name="Cerqueira G.C."/>
            <person name="Chen F."/>
            <person name="Chen W."/>
            <person name="Choi C."/>
            <person name="Clum A."/>
            <person name="Dos Santos R.A."/>
            <person name="Damasio A.R."/>
            <person name="Diallinas G."/>
            <person name="Emri T."/>
            <person name="Fekete E."/>
            <person name="Flipphi M."/>
            <person name="Freyberg S."/>
            <person name="Gallo A."/>
            <person name="Gournas C."/>
            <person name="Habgood R."/>
            <person name="Hainaut M."/>
            <person name="Harispe M.L."/>
            <person name="Henrissat B."/>
            <person name="Hilden K.S."/>
            <person name="Hope R."/>
            <person name="Hossain A."/>
            <person name="Karabika E."/>
            <person name="Karaffa L."/>
            <person name="Karanyi Z."/>
            <person name="Krasevec N."/>
            <person name="Kuo A."/>
            <person name="Kusch H."/>
            <person name="LaButti K."/>
            <person name="Lagendijk E.L."/>
            <person name="Lapidus A."/>
            <person name="Levasseur A."/>
            <person name="Lindquist E."/>
            <person name="Lipzen A."/>
            <person name="Logrieco A.F."/>
            <person name="MacCabe A."/>
            <person name="Maekelae M.R."/>
            <person name="Malavazi I."/>
            <person name="Melin P."/>
            <person name="Meyer V."/>
            <person name="Mielnichuk N."/>
            <person name="Miskei M."/>
            <person name="Molnar A.P."/>
            <person name="Mule G."/>
            <person name="Ngan C.Y."/>
            <person name="Orejas M."/>
            <person name="Orosz E."/>
            <person name="Ouedraogo J.P."/>
            <person name="Overkamp K.M."/>
            <person name="Park H.-S."/>
            <person name="Perrone G."/>
            <person name="Piumi F."/>
            <person name="Punt P.J."/>
            <person name="Ram A.F."/>
            <person name="Ramon A."/>
            <person name="Rauscher S."/>
            <person name="Record E."/>
            <person name="Riano-Pachon D.M."/>
            <person name="Robert V."/>
            <person name="Roehrig J."/>
            <person name="Ruller R."/>
            <person name="Salamov A."/>
            <person name="Salih N.S."/>
            <person name="Samson R.A."/>
            <person name="Sandor E."/>
            <person name="Sanguinetti M."/>
            <person name="Schuetze T."/>
            <person name="Sepcic K."/>
            <person name="Shelest E."/>
            <person name="Sherlock G."/>
            <person name="Sophianopoulou V."/>
            <person name="Squina F.M."/>
            <person name="Sun H."/>
            <person name="Susca A."/>
            <person name="Todd R.B."/>
            <person name="Tsang A."/>
            <person name="Unkles S.E."/>
            <person name="van de Wiele N."/>
            <person name="van Rossen-Uffink D."/>
            <person name="Oliveira J.V."/>
            <person name="Vesth T.C."/>
            <person name="Visser J."/>
            <person name="Yu J.-H."/>
            <person name="Zhou M."/>
            <person name="Andersen M.R."/>
            <person name="Archer D.B."/>
            <person name="Baker S.E."/>
            <person name="Benoit I."/>
            <person name="Brakhage A.A."/>
            <person name="Braus G.H."/>
            <person name="Fischer R."/>
            <person name="Frisvad J.C."/>
            <person name="Goldman G.H."/>
            <person name="Houbraken J."/>
            <person name="Oakley B."/>
            <person name="Pocsi I."/>
            <person name="Scazzocchio C."/>
            <person name="Seiboth B."/>
            <person name="vanKuyk P.A."/>
            <person name="Wortman J."/>
            <person name="Dyer P.S."/>
            <person name="Grigoriev I.V."/>
        </authorList>
    </citation>
    <scope>NUCLEOTIDE SEQUENCE [LARGE SCALE GENOMIC DNA]</scope>
    <source>
        <strain evidence="14">CBS 593.65</strain>
    </source>
</reference>
<dbReference type="InterPro" id="IPR052282">
    <property type="entry name" value="Starch-active_LPMO"/>
</dbReference>
<evidence type="ECO:0000256" key="1">
    <source>
        <dbReference type="ARBA" id="ARBA00001973"/>
    </source>
</evidence>
<dbReference type="SUPFAM" id="SSF49452">
    <property type="entry name" value="Starch-binding domain-like"/>
    <property type="match status" value="1"/>
</dbReference>
<keyword evidence="3 11" id="KW-0732">Signal</keyword>
<evidence type="ECO:0000313" key="13">
    <source>
        <dbReference type="EMBL" id="OJJ65275.1"/>
    </source>
</evidence>
<keyword evidence="5" id="KW-1015">Disulfide bond</keyword>
<dbReference type="GO" id="GO:2001070">
    <property type="term" value="F:starch binding"/>
    <property type="evidence" value="ECO:0007669"/>
    <property type="project" value="InterPro"/>
</dbReference>
<dbReference type="CDD" id="cd05811">
    <property type="entry name" value="CBM20_glucoamylase"/>
    <property type="match status" value="1"/>
</dbReference>
<feature type="domain" description="CBM20" evidence="12">
    <location>
        <begin position="282"/>
        <end position="389"/>
    </location>
</feature>
<gene>
    <name evidence="13" type="ORF">ASPSYDRAFT_54588</name>
</gene>
<dbReference type="InterPro" id="IPR034836">
    <property type="entry name" value="CBM20_glucoamylase"/>
</dbReference>
<evidence type="ECO:0000256" key="7">
    <source>
        <dbReference type="ARBA" id="ARBA00023277"/>
    </source>
</evidence>
<evidence type="ECO:0000259" key="12">
    <source>
        <dbReference type="PROSITE" id="PS51166"/>
    </source>
</evidence>
<comment type="cofactor">
    <cofactor evidence="1">
        <name>Cu(2+)</name>
        <dbReference type="ChEBI" id="CHEBI:29036"/>
    </cofactor>
</comment>
<keyword evidence="7" id="KW-0119">Carbohydrate metabolism</keyword>
<dbReference type="SMART" id="SM01065">
    <property type="entry name" value="CBM_2"/>
    <property type="match status" value="1"/>
</dbReference>
<dbReference type="FunFam" id="2.60.40.10:FF:000552">
    <property type="entry name" value="Related to glucoamylase"/>
    <property type="match status" value="1"/>
</dbReference>
<feature type="region of interest" description="Disordered" evidence="10">
    <location>
        <begin position="252"/>
        <end position="276"/>
    </location>
</feature>
<name>A0A1L9U0T5_9EURO</name>
<dbReference type="InterPro" id="IPR013783">
    <property type="entry name" value="Ig-like_fold"/>
</dbReference>
<evidence type="ECO:0000256" key="10">
    <source>
        <dbReference type="SAM" id="MobiDB-lite"/>
    </source>
</evidence>
<feature type="compositionally biased region" description="Low complexity" evidence="10">
    <location>
        <begin position="255"/>
        <end position="276"/>
    </location>
</feature>
<evidence type="ECO:0000256" key="6">
    <source>
        <dbReference type="ARBA" id="ARBA00023180"/>
    </source>
</evidence>
<proteinExistence type="inferred from homology"/>
<dbReference type="VEuPathDB" id="FungiDB:ASPSYDRAFT_54588"/>
<dbReference type="OrthoDB" id="550577at2759"/>
<dbReference type="PANTHER" id="PTHR36575">
    <property type="entry name" value="BINDING PROTEIN, PUTATIVE (AFU_ORTHOLOGUE AFUA_1G14430)-RELATED"/>
    <property type="match status" value="1"/>
</dbReference>
<dbReference type="GeneID" id="63764946"/>
<dbReference type="InterPro" id="IPR013784">
    <property type="entry name" value="Carb-bd-like_fold"/>
</dbReference>
<dbReference type="Gene3D" id="2.60.40.10">
    <property type="entry name" value="Immunoglobulins"/>
    <property type="match status" value="1"/>
</dbReference>
<evidence type="ECO:0000256" key="5">
    <source>
        <dbReference type="ARBA" id="ARBA00023157"/>
    </source>
</evidence>
<dbReference type="PROSITE" id="PS51166">
    <property type="entry name" value="CBM20"/>
    <property type="match status" value="1"/>
</dbReference>
<dbReference type="STRING" id="1036612.A0A1L9U0T5"/>
<accession>A0A1L9U0T5</accession>
<keyword evidence="2" id="KW-0479">Metal-binding</keyword>
<dbReference type="InterPro" id="IPR004302">
    <property type="entry name" value="Cellulose/chitin-bd_N"/>
</dbReference>
<evidence type="ECO:0000256" key="3">
    <source>
        <dbReference type="ARBA" id="ARBA00022729"/>
    </source>
</evidence>
<dbReference type="EMBL" id="KV878582">
    <property type="protein sequence ID" value="OJJ65275.1"/>
    <property type="molecule type" value="Genomic_DNA"/>
</dbReference>
<dbReference type="GO" id="GO:0046872">
    <property type="term" value="F:metal ion binding"/>
    <property type="evidence" value="ECO:0007669"/>
    <property type="project" value="UniProtKB-KW"/>
</dbReference>
<sequence>MIYSTLLTASLITSVYGHGYLTIPASRTRLGFEAGIDTCPECSILEPVSPWPDLEGPQVGRSGPCGYNARVSVDYNQPSDNWGNEVVETYAPGDVIEVQWCVDNNGDHGGMFTYGICQNQTLVDKFLDPDYLPTEDEKQAAEDCFLEGELKCTDVDGQECGYSPDCTEDQPCWRNDWFTCNAFQADSNRGCQGVDGAELNSCKTTIAGGYTVTKKVKIPDYSSEHTLLRFRWNSFQTAQVYLHCADIAISGSGSGSTTSSSTGTATTSTSTSTSTSTTATCTAKASTLPVTFEELASTADGEELFITGSISQLGSWSPDDAVALSDSDYTESNPLWTATVELPAGTEFEYKFIKKNSGSEVTWESDPNRSYTVPTGCDGDKATVTGTWR</sequence>